<accession>A0A5S5DL31</accession>
<protein>
    <submittedName>
        <fullName evidence="2">Uncharacterized protein</fullName>
    </submittedName>
</protein>
<proteinExistence type="predicted"/>
<keyword evidence="3" id="KW-1185">Reference proteome</keyword>
<evidence type="ECO:0000313" key="2">
    <source>
        <dbReference type="EMBL" id="TYP96611.1"/>
    </source>
</evidence>
<reference evidence="2 3" key="1">
    <citation type="submission" date="2019-07" db="EMBL/GenBank/DDBJ databases">
        <title>Genomic Encyclopedia of Archaeal and Bacterial Type Strains, Phase II (KMG-II): from individual species to whole genera.</title>
        <authorList>
            <person name="Goeker M."/>
        </authorList>
    </citation>
    <scope>NUCLEOTIDE SEQUENCE [LARGE SCALE GENOMIC DNA]</scope>
    <source>
        <strain evidence="2 3">DSM 18850</strain>
    </source>
</reference>
<sequence length="92" mass="10190">MNREELKRVGPQLSASKSGDGTITKTIYQVSFGGDVVGVGMFESDRDDCKLAFVKAAASQRSLLCELTDDFPIEPNDIYHLKRLYTELFPAS</sequence>
<name>A0A5S5DL31_9SPHI</name>
<organism evidence="2 3">
    <name type="scientific">Sphingobacterium allocomposti</name>
    <dbReference type="NCBI Taxonomy" id="415956"/>
    <lineage>
        <taxon>Bacteria</taxon>
        <taxon>Pseudomonadati</taxon>
        <taxon>Bacteroidota</taxon>
        <taxon>Sphingobacteriia</taxon>
        <taxon>Sphingobacteriales</taxon>
        <taxon>Sphingobacteriaceae</taxon>
        <taxon>Sphingobacterium</taxon>
    </lineage>
</organism>
<evidence type="ECO:0000256" key="1">
    <source>
        <dbReference type="SAM" id="MobiDB-lite"/>
    </source>
</evidence>
<dbReference type="RefSeq" id="WP_148908003.1">
    <property type="nucleotide sequence ID" value="NZ_VNHX01000005.1"/>
</dbReference>
<evidence type="ECO:0000313" key="3">
    <source>
        <dbReference type="Proteomes" id="UP000325105"/>
    </source>
</evidence>
<dbReference type="AlphaFoldDB" id="A0A5S5DL31"/>
<feature type="region of interest" description="Disordered" evidence="1">
    <location>
        <begin position="1"/>
        <end position="20"/>
    </location>
</feature>
<gene>
    <name evidence="2" type="ORF">BC792_105102</name>
</gene>
<dbReference type="Proteomes" id="UP000325105">
    <property type="component" value="Unassembled WGS sequence"/>
</dbReference>
<dbReference type="EMBL" id="VNHX01000005">
    <property type="protein sequence ID" value="TYP96611.1"/>
    <property type="molecule type" value="Genomic_DNA"/>
</dbReference>
<comment type="caution">
    <text evidence="2">The sequence shown here is derived from an EMBL/GenBank/DDBJ whole genome shotgun (WGS) entry which is preliminary data.</text>
</comment>